<dbReference type="Proteomes" id="UP000219573">
    <property type="component" value="Unassembled WGS sequence"/>
</dbReference>
<protein>
    <submittedName>
        <fullName evidence="1">Uncharacterized protein</fullName>
    </submittedName>
</protein>
<dbReference type="AlphaFoldDB" id="A0A285HGB6"/>
<evidence type="ECO:0000313" key="2">
    <source>
        <dbReference type="Proteomes" id="UP000219573"/>
    </source>
</evidence>
<sequence>MDMDKIIEIDILLEKYKAKLADPSLSDSVKSGYKNMIENLKLFKKEFMEK</sequence>
<name>A0A285HGB6_9FIRM</name>
<dbReference type="EMBL" id="OBDZ01000017">
    <property type="protein sequence ID" value="SNY33751.1"/>
    <property type="molecule type" value="Genomic_DNA"/>
</dbReference>
<evidence type="ECO:0000313" key="1">
    <source>
        <dbReference type="EMBL" id="SNY33751.1"/>
    </source>
</evidence>
<keyword evidence="2" id="KW-1185">Reference proteome</keyword>
<accession>A0A285HGB6</accession>
<organism evidence="1 2">
    <name type="scientific">Orenia metallireducens</name>
    <dbReference type="NCBI Taxonomy" id="1413210"/>
    <lineage>
        <taxon>Bacteria</taxon>
        <taxon>Bacillati</taxon>
        <taxon>Bacillota</taxon>
        <taxon>Clostridia</taxon>
        <taxon>Halanaerobiales</taxon>
        <taxon>Halobacteroidaceae</taxon>
        <taxon>Orenia</taxon>
    </lineage>
</organism>
<reference evidence="2" key="1">
    <citation type="submission" date="2017-09" db="EMBL/GenBank/DDBJ databases">
        <authorList>
            <person name="Varghese N."/>
            <person name="Submissions S."/>
        </authorList>
    </citation>
    <scope>NUCLEOTIDE SEQUENCE [LARGE SCALE GENOMIC DNA]</scope>
    <source>
        <strain evidence="2">MSL47</strain>
    </source>
</reference>
<proteinExistence type="predicted"/>
<dbReference type="RefSeq" id="WP_172431920.1">
    <property type="nucleotide sequence ID" value="NZ_OBDZ01000017.1"/>
</dbReference>
<gene>
    <name evidence="1" type="ORF">SAMN06265827_11765</name>
</gene>